<evidence type="ECO:0000256" key="1">
    <source>
        <dbReference type="ARBA" id="ARBA00023604"/>
    </source>
</evidence>
<protein>
    <submittedName>
        <fullName evidence="2">Uncharacterized protein</fullName>
    </submittedName>
</protein>
<dbReference type="PANTHER" id="PTHR34598:SF3">
    <property type="entry name" value="OXIDOREDUCTASE AN1597"/>
    <property type="match status" value="1"/>
</dbReference>
<reference evidence="2 3" key="2">
    <citation type="submission" date="2017-02" db="EMBL/GenBank/DDBJ databases">
        <title>A genome survey and senescence transcriptome analysis in Lentinula edodes.</title>
        <authorList>
            <person name="Sakamoto Y."/>
            <person name="Nakade K."/>
            <person name="Sato S."/>
            <person name="Yoshida Y."/>
            <person name="Miyazaki K."/>
            <person name="Natsume S."/>
            <person name="Konno N."/>
        </authorList>
    </citation>
    <scope>NUCLEOTIDE SEQUENCE [LARGE SCALE GENOMIC DNA]</scope>
    <source>
        <strain evidence="2 3">NBRC 111202</strain>
    </source>
</reference>
<sequence length="276" mass="31383">MVLGTVNEEPLRALNFTSDKGVPDAFEFPHITSIATGEPLQLKTHKVPVYNLRKIEPKPSIDSNGYTWETLPYPDLDGSEGWEDRYASFTCEWLKNHLSARSCRAINYQIRRKHSDGDVSDNYQSREDIKDQQPVPAVHVDINRERASARALAVLGEEFTESDRLAIINIWRPLRGPVIDAPLALCDARTLDPADMERTTDAYGGGYFVKYNANMKWVYIHDQMSDEILVFRQYDNTLKPELGDAKCIAHTAFFDELREGQGSPRQSIELRCAVAY</sequence>
<comment type="similarity">
    <text evidence="1">Belongs to the asaB hydroxylase/desaturase family.</text>
</comment>
<comment type="caution">
    <text evidence="2">The sequence shown here is derived from an EMBL/GenBank/DDBJ whole genome shotgun (WGS) entry which is preliminary data.</text>
</comment>
<reference evidence="2 3" key="1">
    <citation type="submission" date="2016-08" db="EMBL/GenBank/DDBJ databases">
        <authorList>
            <consortium name="Lentinula edodes genome sequencing consortium"/>
            <person name="Sakamoto Y."/>
            <person name="Nakade K."/>
            <person name="Sato S."/>
            <person name="Yoshida Y."/>
            <person name="Miyazaki K."/>
            <person name="Natsume S."/>
            <person name="Konno N."/>
        </authorList>
    </citation>
    <scope>NUCLEOTIDE SEQUENCE [LARGE SCALE GENOMIC DNA]</scope>
    <source>
        <strain evidence="2 3">NBRC 111202</strain>
    </source>
</reference>
<dbReference type="Proteomes" id="UP000188533">
    <property type="component" value="Unassembled WGS sequence"/>
</dbReference>
<dbReference type="InterPro" id="IPR044053">
    <property type="entry name" value="AsaB-like"/>
</dbReference>
<dbReference type="EMBL" id="BDGU01000768">
    <property type="protein sequence ID" value="GAW08816.1"/>
    <property type="molecule type" value="Genomic_DNA"/>
</dbReference>
<dbReference type="GO" id="GO:0016491">
    <property type="term" value="F:oxidoreductase activity"/>
    <property type="evidence" value="ECO:0007669"/>
    <property type="project" value="InterPro"/>
</dbReference>
<accession>A0A1Q3ENQ8</accession>
<evidence type="ECO:0000313" key="2">
    <source>
        <dbReference type="EMBL" id="GAW08816.1"/>
    </source>
</evidence>
<name>A0A1Q3ENQ8_LENED</name>
<organism evidence="2 3">
    <name type="scientific">Lentinula edodes</name>
    <name type="common">Shiitake mushroom</name>
    <name type="synonym">Lentinus edodes</name>
    <dbReference type="NCBI Taxonomy" id="5353"/>
    <lineage>
        <taxon>Eukaryota</taxon>
        <taxon>Fungi</taxon>
        <taxon>Dikarya</taxon>
        <taxon>Basidiomycota</taxon>
        <taxon>Agaricomycotina</taxon>
        <taxon>Agaricomycetes</taxon>
        <taxon>Agaricomycetidae</taxon>
        <taxon>Agaricales</taxon>
        <taxon>Marasmiineae</taxon>
        <taxon>Omphalotaceae</taxon>
        <taxon>Lentinula</taxon>
    </lineage>
</organism>
<dbReference type="NCBIfam" id="NF041278">
    <property type="entry name" value="CmcJ_NvfI_EfuI"/>
    <property type="match status" value="1"/>
</dbReference>
<proteinExistence type="inferred from homology"/>
<dbReference type="STRING" id="5353.A0A1Q3ENQ8"/>
<evidence type="ECO:0000313" key="3">
    <source>
        <dbReference type="Proteomes" id="UP000188533"/>
    </source>
</evidence>
<dbReference type="AlphaFoldDB" id="A0A1Q3ENQ8"/>
<keyword evidence="3" id="KW-1185">Reference proteome</keyword>
<gene>
    <name evidence="2" type="ORF">LENED_010908</name>
</gene>
<dbReference type="PANTHER" id="PTHR34598">
    <property type="entry name" value="BLL6449 PROTEIN"/>
    <property type="match status" value="1"/>
</dbReference>